<evidence type="ECO:0000313" key="13">
    <source>
        <dbReference type="EMBL" id="THH05051.1"/>
    </source>
</evidence>
<evidence type="ECO:0000256" key="6">
    <source>
        <dbReference type="ARBA" id="ARBA00022777"/>
    </source>
</evidence>
<evidence type="ECO:0000256" key="7">
    <source>
        <dbReference type="ARBA" id="ARBA00022798"/>
    </source>
</evidence>
<dbReference type="Gene3D" id="1.25.40.340">
    <property type="match status" value="1"/>
</dbReference>
<sequence>MLGSHKHLLKTPASLVVDSLKGLCAVNSSVELDEVNKGMPRNFRATIHHTYECPRKWHVDCLVFHGVQIKAAVCGNVFASPNASQVRRAIELVENEKGTLIIVKNYTGDVLNFGLAKENFAASHPENINKVKFIIVGDDVSVGRAQGSVVGRRFVDSYIWTLSSTIHALQRGLAGTVLVYKIGCALSSRGASFREVYTTSEWVASRLGTVGAGLEHCHVPGTEPSKSHLSSSEVEIGMGIHNEPGHKRLSPIPTLESLLTQLLDLIMSTGDPERSFLPFMNNGSDEVVLMVNNLGGLSELELGGIAGEAVRILRERAKIHRVLVGTFMTSLNMPGFSLTLLLLPSASDLDSPLTSEILALLDKKVDAPGWKWSSHAPPGSSSPAVFVPVAESAGVQERTTGHPIIAAANPQAFIEAISKACKALIAAEPDITHMDNIAGDGDCGLTLKAGAEGICPIFAVSRLVSSTKQGVSKEIYDGNITGTDIIHATLAIAKQTEVEMGGTSGALYSIFFSSLAQGLVSAVSSHSCEATPEIWSSALIFALNRLFSYTRARPPSRTLVDPLTAFVQSLSTTGLAGSVKAAVDAAEATKDMDAKAGRSAYVESDLLKKEGVPDPGAWGVKVILESFL</sequence>
<evidence type="ECO:0000256" key="1">
    <source>
        <dbReference type="ARBA" id="ARBA00003264"/>
    </source>
</evidence>
<proteinExistence type="inferred from homology"/>
<evidence type="ECO:0008006" key="15">
    <source>
        <dbReference type="Google" id="ProtNLM"/>
    </source>
</evidence>
<evidence type="ECO:0000256" key="3">
    <source>
        <dbReference type="ARBA" id="ARBA00008757"/>
    </source>
</evidence>
<dbReference type="GO" id="GO:0005524">
    <property type="term" value="F:ATP binding"/>
    <property type="evidence" value="ECO:0007669"/>
    <property type="project" value="UniProtKB-KW"/>
</dbReference>
<name>A0A4S4L2N6_9AGAM</name>
<feature type="domain" description="DhaK" evidence="12">
    <location>
        <begin position="11"/>
        <end position="370"/>
    </location>
</feature>
<keyword evidence="8" id="KW-0067">ATP-binding</keyword>
<evidence type="ECO:0000259" key="12">
    <source>
        <dbReference type="PROSITE" id="PS51481"/>
    </source>
</evidence>
<dbReference type="OrthoDB" id="1724672at2759"/>
<keyword evidence="4" id="KW-0808">Transferase</keyword>
<dbReference type="SUPFAM" id="SSF101473">
    <property type="entry name" value="DhaL-like"/>
    <property type="match status" value="1"/>
</dbReference>
<keyword evidence="7" id="KW-0319">Glycerol metabolism</keyword>
<dbReference type="Gene3D" id="3.40.50.10440">
    <property type="entry name" value="Dihydroxyacetone kinase, domain 1"/>
    <property type="match status" value="1"/>
</dbReference>
<comment type="catalytic activity">
    <reaction evidence="9">
        <text>D-glyceraldehyde + ATP = D-glyceraldehyde 3-phosphate + ADP + H(+)</text>
        <dbReference type="Rhea" id="RHEA:13941"/>
        <dbReference type="ChEBI" id="CHEBI:15378"/>
        <dbReference type="ChEBI" id="CHEBI:17378"/>
        <dbReference type="ChEBI" id="CHEBI:30616"/>
        <dbReference type="ChEBI" id="CHEBI:59776"/>
        <dbReference type="ChEBI" id="CHEBI:456216"/>
        <dbReference type="EC" id="2.7.1.28"/>
    </reaction>
</comment>
<dbReference type="GO" id="GO:0005829">
    <property type="term" value="C:cytosol"/>
    <property type="evidence" value="ECO:0007669"/>
    <property type="project" value="TreeGrafter"/>
</dbReference>
<dbReference type="GO" id="GO:0019588">
    <property type="term" value="P:anaerobic glycerol catabolic process"/>
    <property type="evidence" value="ECO:0007669"/>
    <property type="project" value="UniProtKB-UniPathway"/>
</dbReference>
<reference evidence="13 14" key="1">
    <citation type="submission" date="2019-02" db="EMBL/GenBank/DDBJ databases">
        <title>Genome sequencing of the rare red list fungi Phellinidium pouzarii.</title>
        <authorList>
            <person name="Buettner E."/>
            <person name="Kellner H."/>
        </authorList>
    </citation>
    <scope>NUCLEOTIDE SEQUENCE [LARGE SCALE GENOMIC DNA]</scope>
    <source>
        <strain evidence="13 14">DSM 108285</strain>
    </source>
</reference>
<comment type="pathway">
    <text evidence="2">Polyol metabolism; glycerol fermentation; glycerone phosphate from glycerol (oxidative route): step 2/2.</text>
</comment>
<protein>
    <recommendedName>
        <fullName evidence="15">Dihydroxyacetone kinase</fullName>
    </recommendedName>
</protein>
<comment type="caution">
    <text evidence="13">The sequence shown here is derived from an EMBL/GenBank/DDBJ whole genome shotgun (WGS) entry which is preliminary data.</text>
</comment>
<dbReference type="SUPFAM" id="SSF82549">
    <property type="entry name" value="DAK1/DegV-like"/>
    <property type="match status" value="1"/>
</dbReference>
<dbReference type="PROSITE" id="PS51480">
    <property type="entry name" value="DHAL"/>
    <property type="match status" value="1"/>
</dbReference>
<feature type="domain" description="DhaL" evidence="11">
    <location>
        <begin position="411"/>
        <end position="628"/>
    </location>
</feature>
<evidence type="ECO:0000256" key="5">
    <source>
        <dbReference type="ARBA" id="ARBA00022741"/>
    </source>
</evidence>
<dbReference type="PANTHER" id="PTHR28629">
    <property type="entry name" value="TRIOKINASE/FMN CYCLASE"/>
    <property type="match status" value="1"/>
</dbReference>
<organism evidence="13 14">
    <name type="scientific">Phellinidium pouzarii</name>
    <dbReference type="NCBI Taxonomy" id="167371"/>
    <lineage>
        <taxon>Eukaryota</taxon>
        <taxon>Fungi</taxon>
        <taxon>Dikarya</taxon>
        <taxon>Basidiomycota</taxon>
        <taxon>Agaricomycotina</taxon>
        <taxon>Agaricomycetes</taxon>
        <taxon>Hymenochaetales</taxon>
        <taxon>Hymenochaetaceae</taxon>
        <taxon>Phellinidium</taxon>
    </lineage>
</organism>
<dbReference type="InterPro" id="IPR050861">
    <property type="entry name" value="Dihydroxyacetone_Kinase"/>
</dbReference>
<dbReference type="Pfam" id="PF02734">
    <property type="entry name" value="Dak2"/>
    <property type="match status" value="1"/>
</dbReference>
<evidence type="ECO:0000256" key="4">
    <source>
        <dbReference type="ARBA" id="ARBA00022679"/>
    </source>
</evidence>
<dbReference type="FunFam" id="3.30.1180.20:FF:000001">
    <property type="entry name" value="Dihydroxyacetone kinase 1"/>
    <property type="match status" value="1"/>
</dbReference>
<dbReference type="PANTHER" id="PTHR28629:SF14">
    <property type="entry name" value="DIHYDROXYACETONE KINASE 1"/>
    <property type="match status" value="1"/>
</dbReference>
<dbReference type="EMBL" id="SGPK01000290">
    <property type="protein sequence ID" value="THH05051.1"/>
    <property type="molecule type" value="Genomic_DNA"/>
</dbReference>
<dbReference type="Gene3D" id="3.30.1180.20">
    <property type="entry name" value="Dihydroxyacetone kinase, domain 2"/>
    <property type="match status" value="1"/>
</dbReference>
<dbReference type="PROSITE" id="PS51481">
    <property type="entry name" value="DHAK"/>
    <property type="match status" value="1"/>
</dbReference>
<keyword evidence="5" id="KW-0547">Nucleotide-binding</keyword>
<accession>A0A4S4L2N6</accession>
<dbReference type="SMART" id="SM01120">
    <property type="entry name" value="Dak2"/>
    <property type="match status" value="1"/>
</dbReference>
<dbReference type="InterPro" id="IPR004006">
    <property type="entry name" value="DhaK_dom"/>
</dbReference>
<dbReference type="InterPro" id="IPR004007">
    <property type="entry name" value="DhaL_dom"/>
</dbReference>
<comment type="catalytic activity">
    <reaction evidence="10">
        <text>dihydroxyacetone + ATP = dihydroxyacetone phosphate + ADP + H(+)</text>
        <dbReference type="Rhea" id="RHEA:15773"/>
        <dbReference type="ChEBI" id="CHEBI:15378"/>
        <dbReference type="ChEBI" id="CHEBI:16016"/>
        <dbReference type="ChEBI" id="CHEBI:30616"/>
        <dbReference type="ChEBI" id="CHEBI:57642"/>
        <dbReference type="ChEBI" id="CHEBI:456216"/>
        <dbReference type="EC" id="2.7.1.29"/>
    </reaction>
</comment>
<dbReference type="Pfam" id="PF02733">
    <property type="entry name" value="Dak1"/>
    <property type="match status" value="2"/>
</dbReference>
<comment type="similarity">
    <text evidence="3">Belongs to the dihydroxyacetone kinase (DAK) family.</text>
</comment>
<gene>
    <name evidence="13" type="ORF">EW145_g5078</name>
</gene>
<evidence type="ECO:0000256" key="9">
    <source>
        <dbReference type="ARBA" id="ARBA00047974"/>
    </source>
</evidence>
<dbReference type="GO" id="GO:0004371">
    <property type="term" value="F:glycerone kinase activity"/>
    <property type="evidence" value="ECO:0007669"/>
    <property type="project" value="UniProtKB-EC"/>
</dbReference>
<evidence type="ECO:0000256" key="2">
    <source>
        <dbReference type="ARBA" id="ARBA00004778"/>
    </source>
</evidence>
<evidence type="ECO:0000256" key="8">
    <source>
        <dbReference type="ARBA" id="ARBA00022840"/>
    </source>
</evidence>
<comment type="function">
    <text evidence="1">Catalyzes both the phosphorylation of dihydroxyacetone and of glyceraldehyde.</text>
</comment>
<keyword evidence="14" id="KW-1185">Reference proteome</keyword>
<dbReference type="Proteomes" id="UP000308199">
    <property type="component" value="Unassembled WGS sequence"/>
</dbReference>
<evidence type="ECO:0000259" key="11">
    <source>
        <dbReference type="PROSITE" id="PS51480"/>
    </source>
</evidence>
<keyword evidence="6" id="KW-0418">Kinase</keyword>
<dbReference type="InterPro" id="IPR036117">
    <property type="entry name" value="DhaL_dom_sf"/>
</dbReference>
<evidence type="ECO:0000313" key="14">
    <source>
        <dbReference type="Proteomes" id="UP000308199"/>
    </source>
</evidence>
<dbReference type="AlphaFoldDB" id="A0A4S4L2N6"/>
<evidence type="ECO:0000256" key="10">
    <source>
        <dbReference type="ARBA" id="ARBA00048898"/>
    </source>
</evidence>
<dbReference type="GO" id="GO:0050354">
    <property type="term" value="F:triokinase activity"/>
    <property type="evidence" value="ECO:0007669"/>
    <property type="project" value="UniProtKB-EC"/>
</dbReference>
<dbReference type="UniPathway" id="UPA00617">
    <property type="reaction ID" value="UER00669"/>
</dbReference>